<dbReference type="Pfam" id="PF01674">
    <property type="entry name" value="Lipase_2"/>
    <property type="match status" value="1"/>
</dbReference>
<dbReference type="InterPro" id="IPR002918">
    <property type="entry name" value="Lipase_EstA/Esterase_EstB"/>
</dbReference>
<dbReference type="RefSeq" id="WP_344731577.1">
    <property type="nucleotide sequence ID" value="NZ_BAAAZH010000003.1"/>
</dbReference>
<dbReference type="GO" id="GO:0016787">
    <property type="term" value="F:hydrolase activity"/>
    <property type="evidence" value="ECO:0007669"/>
    <property type="project" value="UniProtKB-KW"/>
</dbReference>
<dbReference type="InterPro" id="IPR053228">
    <property type="entry name" value="Stereospecific_Lipase"/>
</dbReference>
<comment type="caution">
    <text evidence="2">The sequence shown here is derived from an EMBL/GenBank/DDBJ whole genome shotgun (WGS) entry which is preliminary data.</text>
</comment>
<organism evidence="2 3">
    <name type="scientific">Nocardioides fonticola</name>
    <dbReference type="NCBI Taxonomy" id="450363"/>
    <lineage>
        <taxon>Bacteria</taxon>
        <taxon>Bacillati</taxon>
        <taxon>Actinomycetota</taxon>
        <taxon>Actinomycetes</taxon>
        <taxon>Propionibacteriales</taxon>
        <taxon>Nocardioidaceae</taxon>
        <taxon>Nocardioides</taxon>
    </lineage>
</organism>
<keyword evidence="3" id="KW-1185">Reference proteome</keyword>
<feature type="chain" id="PRO_5045674465" evidence="1">
    <location>
        <begin position="37"/>
        <end position="326"/>
    </location>
</feature>
<feature type="signal peptide" evidence="1">
    <location>
        <begin position="1"/>
        <end position="36"/>
    </location>
</feature>
<sequence>MSPFPTRLRRRLLAAATTITAVVGLALPAAVAPAQAADGDLPVPYGFIPSAVLGGLPPNGNAPGSNDFSCKPTAEHPLPVVLVHGLLGNRSTNWQTFAPLLHNEGYCVFALTYGRTLPFPLDQFGGLADIRRSAGELKAFVARVLAATGAPQVDIVGHSEGTVMPDYYVKFLGGAPFVHRYVSLAPLWHGTNVLGGATLAQAGEPFGLTGLVRLLLRPFAPSLTQLLTGSSFIKELRSGGTPAVAGVEYTNIVTKYDQLVTPYTSGIEPGMTNVVVQDLCPRDYSEHFEIVADPIAARVVLNALDPANAQPVDCTLVLPYVGVPGF</sequence>
<keyword evidence="2" id="KW-0378">Hydrolase</keyword>
<dbReference type="InterPro" id="IPR006311">
    <property type="entry name" value="TAT_signal"/>
</dbReference>
<dbReference type="EMBL" id="BAAAZH010000003">
    <property type="protein sequence ID" value="GAA4109825.1"/>
    <property type="molecule type" value="Genomic_DNA"/>
</dbReference>
<name>A0ABP7XB84_9ACTN</name>
<reference evidence="3" key="1">
    <citation type="journal article" date="2019" name="Int. J. Syst. Evol. Microbiol.">
        <title>The Global Catalogue of Microorganisms (GCM) 10K type strain sequencing project: providing services to taxonomists for standard genome sequencing and annotation.</title>
        <authorList>
            <consortium name="The Broad Institute Genomics Platform"/>
            <consortium name="The Broad Institute Genome Sequencing Center for Infectious Disease"/>
            <person name="Wu L."/>
            <person name="Ma J."/>
        </authorList>
    </citation>
    <scope>NUCLEOTIDE SEQUENCE [LARGE SCALE GENOMIC DNA]</scope>
    <source>
        <strain evidence="3">JCM 16703</strain>
    </source>
</reference>
<dbReference type="SUPFAM" id="SSF53474">
    <property type="entry name" value="alpha/beta-Hydrolases"/>
    <property type="match status" value="1"/>
</dbReference>
<keyword evidence="1" id="KW-0732">Signal</keyword>
<evidence type="ECO:0000313" key="3">
    <source>
        <dbReference type="Proteomes" id="UP001501495"/>
    </source>
</evidence>
<evidence type="ECO:0000313" key="2">
    <source>
        <dbReference type="EMBL" id="GAA4109825.1"/>
    </source>
</evidence>
<accession>A0ABP7XB84</accession>
<proteinExistence type="predicted"/>
<evidence type="ECO:0000256" key="1">
    <source>
        <dbReference type="SAM" id="SignalP"/>
    </source>
</evidence>
<dbReference type="InterPro" id="IPR029058">
    <property type="entry name" value="AB_hydrolase_fold"/>
</dbReference>
<protein>
    <submittedName>
        <fullName evidence="2">Alpha/beta fold hydrolase</fullName>
    </submittedName>
</protein>
<dbReference type="Gene3D" id="3.40.50.1820">
    <property type="entry name" value="alpha/beta hydrolase"/>
    <property type="match status" value="1"/>
</dbReference>
<dbReference type="PANTHER" id="PTHR37574:SF1">
    <property type="entry name" value="LIPASE B"/>
    <property type="match status" value="1"/>
</dbReference>
<dbReference type="PANTHER" id="PTHR37574">
    <property type="entry name" value="LIPASE B"/>
    <property type="match status" value="1"/>
</dbReference>
<dbReference type="PROSITE" id="PS51318">
    <property type="entry name" value="TAT"/>
    <property type="match status" value="1"/>
</dbReference>
<dbReference type="Proteomes" id="UP001501495">
    <property type="component" value="Unassembled WGS sequence"/>
</dbReference>
<gene>
    <name evidence="2" type="ORF">GCM10022215_04510</name>
</gene>